<organism evidence="1 2">
    <name type="scientific">Planotetraspora phitsanulokensis</name>
    <dbReference type="NCBI Taxonomy" id="575192"/>
    <lineage>
        <taxon>Bacteria</taxon>
        <taxon>Bacillati</taxon>
        <taxon>Actinomycetota</taxon>
        <taxon>Actinomycetes</taxon>
        <taxon>Streptosporangiales</taxon>
        <taxon>Streptosporangiaceae</taxon>
        <taxon>Planotetraspora</taxon>
    </lineage>
</organism>
<gene>
    <name evidence="1" type="ORF">Pph01_80450</name>
</gene>
<proteinExistence type="predicted"/>
<protein>
    <submittedName>
        <fullName evidence="1">Uncharacterized protein</fullName>
    </submittedName>
</protein>
<evidence type="ECO:0000313" key="1">
    <source>
        <dbReference type="EMBL" id="GII43042.1"/>
    </source>
</evidence>
<keyword evidence="2" id="KW-1185">Reference proteome</keyword>
<sequence length="75" mass="7801">MRVSGESNRVREVQPGCPSQQALAELGIMMMPDGDEASGVASSRLGKANGDIRRHISGYSLCSLADRPVPASDGG</sequence>
<name>A0A8J3XID4_9ACTN</name>
<accession>A0A8J3XID4</accession>
<dbReference type="EMBL" id="BOOP01000050">
    <property type="protein sequence ID" value="GII43042.1"/>
    <property type="molecule type" value="Genomic_DNA"/>
</dbReference>
<dbReference type="Proteomes" id="UP000622547">
    <property type="component" value="Unassembled WGS sequence"/>
</dbReference>
<comment type="caution">
    <text evidence="1">The sequence shown here is derived from an EMBL/GenBank/DDBJ whole genome shotgun (WGS) entry which is preliminary data.</text>
</comment>
<evidence type="ECO:0000313" key="2">
    <source>
        <dbReference type="Proteomes" id="UP000622547"/>
    </source>
</evidence>
<reference evidence="1 2" key="1">
    <citation type="submission" date="2021-01" db="EMBL/GenBank/DDBJ databases">
        <title>Whole genome shotgun sequence of Planotetraspora phitsanulokensis NBRC 104273.</title>
        <authorList>
            <person name="Komaki H."/>
            <person name="Tamura T."/>
        </authorList>
    </citation>
    <scope>NUCLEOTIDE SEQUENCE [LARGE SCALE GENOMIC DNA]</scope>
    <source>
        <strain evidence="1 2">NBRC 104273</strain>
    </source>
</reference>
<dbReference type="AlphaFoldDB" id="A0A8J3XID4"/>